<evidence type="ECO:0000313" key="2">
    <source>
        <dbReference type="EMBL" id="KEO81781.1"/>
    </source>
</evidence>
<feature type="transmembrane region" description="Helical" evidence="1">
    <location>
        <begin position="32"/>
        <end position="52"/>
    </location>
</feature>
<gene>
    <name evidence="2" type="ORF">EL26_19385</name>
</gene>
<evidence type="ECO:0000256" key="1">
    <source>
        <dbReference type="SAM" id="Phobius"/>
    </source>
</evidence>
<name>A0A074LHS6_9BACL</name>
<proteinExistence type="predicted"/>
<keyword evidence="1" id="KW-1133">Transmembrane helix</keyword>
<protein>
    <submittedName>
        <fullName evidence="2">Uncharacterized protein</fullName>
    </submittedName>
</protein>
<keyword evidence="3" id="KW-1185">Reference proteome</keyword>
<dbReference type="AlphaFoldDB" id="A0A074LHS6"/>
<keyword evidence="1" id="KW-0812">Transmembrane</keyword>
<dbReference type="STRING" id="1157490.EL26_19385"/>
<dbReference type="EMBL" id="JMIR01000032">
    <property type="protein sequence ID" value="KEO81781.1"/>
    <property type="molecule type" value="Genomic_DNA"/>
</dbReference>
<keyword evidence="1" id="KW-0472">Membrane</keyword>
<comment type="caution">
    <text evidence="2">The sequence shown here is derived from an EMBL/GenBank/DDBJ whole genome shotgun (WGS) entry which is preliminary data.</text>
</comment>
<accession>A0A074LHS6</accession>
<dbReference type="Proteomes" id="UP000027931">
    <property type="component" value="Unassembled WGS sequence"/>
</dbReference>
<reference evidence="2 3" key="1">
    <citation type="journal article" date="2013" name="Int. J. Syst. Evol. Microbiol.">
        <title>Tumebacillus flagellatus sp. nov., an alpha-amylase/pullulanase-producing bacterium isolated from cassava wastewater.</title>
        <authorList>
            <person name="Wang Q."/>
            <person name="Xie N."/>
            <person name="Qin Y."/>
            <person name="Shen N."/>
            <person name="Zhu J."/>
            <person name="Mi H."/>
            <person name="Huang R."/>
        </authorList>
    </citation>
    <scope>NUCLEOTIDE SEQUENCE [LARGE SCALE GENOMIC DNA]</scope>
    <source>
        <strain evidence="2 3">GST4</strain>
    </source>
</reference>
<feature type="transmembrane region" description="Helical" evidence="1">
    <location>
        <begin position="6"/>
        <end position="25"/>
    </location>
</feature>
<evidence type="ECO:0000313" key="3">
    <source>
        <dbReference type="Proteomes" id="UP000027931"/>
    </source>
</evidence>
<sequence length="88" mass="10083">MMTVWLWILKFVVFFVVFRIAHVLMWNFRKAFYVHPLVTDLVVTFLALVVLGSLTADSWYALCALAILLGVIRGDQEHGEAVSGRRLM</sequence>
<organism evidence="2 3">
    <name type="scientific">Tumebacillus flagellatus</name>
    <dbReference type="NCBI Taxonomy" id="1157490"/>
    <lineage>
        <taxon>Bacteria</taxon>
        <taxon>Bacillati</taxon>
        <taxon>Bacillota</taxon>
        <taxon>Bacilli</taxon>
        <taxon>Bacillales</taxon>
        <taxon>Alicyclobacillaceae</taxon>
        <taxon>Tumebacillus</taxon>
    </lineage>
</organism>